<reference evidence="1" key="1">
    <citation type="journal article" date="2021" name="New Phytol.">
        <title>Evolutionary innovations through gain and loss of genes in the ectomycorrhizal Boletales.</title>
        <authorList>
            <person name="Wu G."/>
            <person name="Miyauchi S."/>
            <person name="Morin E."/>
            <person name="Kuo A."/>
            <person name="Drula E."/>
            <person name="Varga T."/>
            <person name="Kohler A."/>
            <person name="Feng B."/>
            <person name="Cao Y."/>
            <person name="Lipzen A."/>
            <person name="Daum C."/>
            <person name="Hundley H."/>
            <person name="Pangilinan J."/>
            <person name="Johnson J."/>
            <person name="Barry K."/>
            <person name="LaButti K."/>
            <person name="Ng V."/>
            <person name="Ahrendt S."/>
            <person name="Min B."/>
            <person name="Choi I.G."/>
            <person name="Park H."/>
            <person name="Plett J.M."/>
            <person name="Magnuson J."/>
            <person name="Spatafora J.W."/>
            <person name="Nagy L.G."/>
            <person name="Henrissat B."/>
            <person name="Grigoriev I.V."/>
            <person name="Yang Z.L."/>
            <person name="Xu J."/>
            <person name="Martin F.M."/>
        </authorList>
    </citation>
    <scope>NUCLEOTIDE SEQUENCE</scope>
    <source>
        <strain evidence="1">ATCC 28755</strain>
    </source>
</reference>
<keyword evidence="2" id="KW-1185">Reference proteome</keyword>
<sequence>MGDAALVQGLQMIQTTYYVNVVMGALVAYDQVYLAQVDLIWNETSKNRKWSFMTVLYVIARYCGSLSAIAAAVFGHIRLARHNCYLDDFLINPNLQIDVNIFLVVNWTGNIFLPTMQAILAIRVYTLFNRSRKVLIFLATLYVPQAIIVFVVAGSLFNDRAAHRQLVIVGPAYGNIQQLADIESSAALLLAQDSTILCVVFDSVLMFFALWAVVRHALEEKTLHGGWSVNVLVRALVADHLGYFVCYLIWMSLSLATDDVTEPGILGEILNNVYNIFTAFVVVAGPRMVISLRAIESKSRGEGGTLEGEVSTIRFGIQEPPTQSESVIEQGGAPSSG</sequence>
<comment type="caution">
    <text evidence="1">The sequence shown here is derived from an EMBL/GenBank/DDBJ whole genome shotgun (WGS) entry which is preliminary data.</text>
</comment>
<protein>
    <submittedName>
        <fullName evidence="1">Uncharacterized protein</fullName>
    </submittedName>
</protein>
<accession>A0ACB8A519</accession>
<organism evidence="1 2">
    <name type="scientific">Hygrophoropsis aurantiaca</name>
    <dbReference type="NCBI Taxonomy" id="72124"/>
    <lineage>
        <taxon>Eukaryota</taxon>
        <taxon>Fungi</taxon>
        <taxon>Dikarya</taxon>
        <taxon>Basidiomycota</taxon>
        <taxon>Agaricomycotina</taxon>
        <taxon>Agaricomycetes</taxon>
        <taxon>Agaricomycetidae</taxon>
        <taxon>Boletales</taxon>
        <taxon>Coniophorineae</taxon>
        <taxon>Hygrophoropsidaceae</taxon>
        <taxon>Hygrophoropsis</taxon>
    </lineage>
</organism>
<name>A0ACB8A519_9AGAM</name>
<proteinExistence type="predicted"/>
<gene>
    <name evidence="1" type="ORF">BJ138DRAFT_1103739</name>
</gene>
<evidence type="ECO:0000313" key="2">
    <source>
        <dbReference type="Proteomes" id="UP000790377"/>
    </source>
</evidence>
<dbReference type="EMBL" id="MU267842">
    <property type="protein sequence ID" value="KAH7908164.1"/>
    <property type="molecule type" value="Genomic_DNA"/>
</dbReference>
<dbReference type="Proteomes" id="UP000790377">
    <property type="component" value="Unassembled WGS sequence"/>
</dbReference>
<evidence type="ECO:0000313" key="1">
    <source>
        <dbReference type="EMBL" id="KAH7908164.1"/>
    </source>
</evidence>